<reference evidence="3" key="1">
    <citation type="submission" date="2023-05" db="EMBL/GenBank/DDBJ databases">
        <title>Nepenthes gracilis genome sequencing.</title>
        <authorList>
            <person name="Fukushima K."/>
        </authorList>
    </citation>
    <scope>NUCLEOTIDE SEQUENCE</scope>
    <source>
        <strain evidence="3">SING2019-196</strain>
    </source>
</reference>
<dbReference type="PRINTS" id="PR00081">
    <property type="entry name" value="GDHRDH"/>
</dbReference>
<evidence type="ECO:0000256" key="1">
    <source>
        <dbReference type="ARBA" id="ARBA00022857"/>
    </source>
</evidence>
<accession>A0AAD3P345</accession>
<dbReference type="InterPro" id="IPR045000">
    <property type="entry name" value="TR"/>
</dbReference>
<dbReference type="Gene3D" id="3.40.50.720">
    <property type="entry name" value="NAD(P)-binding Rossmann-like Domain"/>
    <property type="match status" value="1"/>
</dbReference>
<organism evidence="3 4">
    <name type="scientific">Nepenthes gracilis</name>
    <name type="common">Slender pitcher plant</name>
    <dbReference type="NCBI Taxonomy" id="150966"/>
    <lineage>
        <taxon>Eukaryota</taxon>
        <taxon>Viridiplantae</taxon>
        <taxon>Streptophyta</taxon>
        <taxon>Embryophyta</taxon>
        <taxon>Tracheophyta</taxon>
        <taxon>Spermatophyta</taxon>
        <taxon>Magnoliopsida</taxon>
        <taxon>eudicotyledons</taxon>
        <taxon>Gunneridae</taxon>
        <taxon>Pentapetalae</taxon>
        <taxon>Caryophyllales</taxon>
        <taxon>Nepenthaceae</taxon>
        <taxon>Nepenthes</taxon>
    </lineage>
</organism>
<dbReference type="PANTHER" id="PTHR42898">
    <property type="entry name" value="TROPINONE REDUCTASE"/>
    <property type="match status" value="1"/>
</dbReference>
<keyword evidence="4" id="KW-1185">Reference proteome</keyword>
<gene>
    <name evidence="3" type="ORF">Nepgr_000127</name>
</gene>
<protein>
    <submittedName>
        <fullName evidence="3">Uncharacterized protein</fullName>
    </submittedName>
</protein>
<dbReference type="InterPro" id="IPR002347">
    <property type="entry name" value="SDR_fam"/>
</dbReference>
<dbReference type="FunFam" id="3.40.50.720:FF:000084">
    <property type="entry name" value="Short-chain dehydrogenase reductase"/>
    <property type="match status" value="1"/>
</dbReference>
<name>A0AAD3P345_NEPGR</name>
<keyword evidence="1" id="KW-0521">NADP</keyword>
<dbReference type="Pfam" id="PF13561">
    <property type="entry name" value="adh_short_C2"/>
    <property type="match status" value="1"/>
</dbReference>
<evidence type="ECO:0000313" key="3">
    <source>
        <dbReference type="EMBL" id="GMG98287.1"/>
    </source>
</evidence>
<dbReference type="Proteomes" id="UP001279734">
    <property type="component" value="Unassembled WGS sequence"/>
</dbReference>
<keyword evidence="2" id="KW-0560">Oxidoreductase</keyword>
<dbReference type="AlphaFoldDB" id="A0AAD3P345"/>
<evidence type="ECO:0000313" key="4">
    <source>
        <dbReference type="Proteomes" id="UP001279734"/>
    </source>
</evidence>
<dbReference type="SUPFAM" id="SSF51735">
    <property type="entry name" value="NAD(P)-binding Rossmann-fold domains"/>
    <property type="match status" value="1"/>
</dbReference>
<proteinExistence type="predicted"/>
<dbReference type="EMBL" id="BSYO01000001">
    <property type="protein sequence ID" value="GMG98287.1"/>
    <property type="molecule type" value="Genomic_DNA"/>
</dbReference>
<dbReference type="InterPro" id="IPR036291">
    <property type="entry name" value="NAD(P)-bd_dom_sf"/>
</dbReference>
<dbReference type="GO" id="GO:0016491">
    <property type="term" value="F:oxidoreductase activity"/>
    <property type="evidence" value="ECO:0007669"/>
    <property type="project" value="UniProtKB-KW"/>
</dbReference>
<comment type="caution">
    <text evidence="3">The sequence shown here is derived from an EMBL/GenBank/DDBJ whole genome shotgun (WGS) entry which is preliminary data.</text>
</comment>
<dbReference type="PANTHER" id="PTHR42898:SF79">
    <property type="entry name" value="NAD(P)-BINDING ROSSMANN-FOLD PROTEIN"/>
    <property type="match status" value="1"/>
</dbReference>
<evidence type="ECO:0000256" key="2">
    <source>
        <dbReference type="ARBA" id="ARBA00023002"/>
    </source>
</evidence>
<dbReference type="PRINTS" id="PR00080">
    <property type="entry name" value="SDRFAMILY"/>
</dbReference>
<sequence>MVDSRWSLHGMSAVVTGGTKGIGHAIVCELAQLGAIVHTCSRNEAELNACLMDWKNRGFHVSGSVIDVSSRAQREKLIETVSSLFHGKINILVNNVGTSIIKPTVKNTEEDFATIMGTNFESSYHLTQLAHPLLKASGVGSIIFISSIAGVTGINSGSIYASTKGALNQLTRYLACEWAKDNIRVNAVLPGFTKTPLADYAVSQMGSREAINSKIPLGRFGVPEEISSVVAFLCMPASSYMTGQNIIVDGGMTINCFLPNLSG</sequence>